<evidence type="ECO:0000256" key="1">
    <source>
        <dbReference type="ARBA" id="ARBA00010641"/>
    </source>
</evidence>
<feature type="domain" description="RNA polymerase sigma-70 region 2" evidence="7">
    <location>
        <begin position="19"/>
        <end position="79"/>
    </location>
</feature>
<reference evidence="9 10" key="1">
    <citation type="submission" date="2023-09" db="EMBL/GenBank/DDBJ databases">
        <title>Xinfangfangia sedmenti sp. nov., isolated the sedment.</title>
        <authorList>
            <person name="Xu L."/>
        </authorList>
    </citation>
    <scope>NUCLEOTIDE SEQUENCE [LARGE SCALE GENOMIC DNA]</scope>
    <source>
        <strain evidence="9 10">LG-4</strain>
    </source>
</reference>
<dbReference type="InterPro" id="IPR007627">
    <property type="entry name" value="RNA_pol_sigma70_r2"/>
</dbReference>
<dbReference type="Gene3D" id="1.10.1740.10">
    <property type="match status" value="1"/>
</dbReference>
<evidence type="ECO:0000256" key="2">
    <source>
        <dbReference type="ARBA" id="ARBA00023015"/>
    </source>
</evidence>
<keyword evidence="4 6" id="KW-0238">DNA-binding</keyword>
<keyword evidence="10" id="KW-1185">Reference proteome</keyword>
<evidence type="ECO:0000256" key="6">
    <source>
        <dbReference type="RuleBase" id="RU000716"/>
    </source>
</evidence>
<organism evidence="9 10">
    <name type="scientific">Ruixingdingia sedimenti</name>
    <dbReference type="NCBI Taxonomy" id="3073604"/>
    <lineage>
        <taxon>Bacteria</taxon>
        <taxon>Pseudomonadati</taxon>
        <taxon>Pseudomonadota</taxon>
        <taxon>Alphaproteobacteria</taxon>
        <taxon>Rhodobacterales</taxon>
        <taxon>Paracoccaceae</taxon>
        <taxon>Ruixingdingia</taxon>
    </lineage>
</organism>
<evidence type="ECO:0000256" key="5">
    <source>
        <dbReference type="ARBA" id="ARBA00023163"/>
    </source>
</evidence>
<dbReference type="SUPFAM" id="SSF88946">
    <property type="entry name" value="Sigma2 domain of RNA polymerase sigma factors"/>
    <property type="match status" value="1"/>
</dbReference>
<dbReference type="PANTHER" id="PTHR43133:SF25">
    <property type="entry name" value="RNA POLYMERASE SIGMA FACTOR RFAY-RELATED"/>
    <property type="match status" value="1"/>
</dbReference>
<proteinExistence type="inferred from homology"/>
<dbReference type="NCBIfam" id="TIGR02937">
    <property type="entry name" value="sigma70-ECF"/>
    <property type="match status" value="1"/>
</dbReference>
<dbReference type="InterPro" id="IPR013325">
    <property type="entry name" value="RNA_pol_sigma_r2"/>
</dbReference>
<dbReference type="InterPro" id="IPR013249">
    <property type="entry name" value="RNA_pol_sigma70_r4_t2"/>
</dbReference>
<keyword evidence="5 6" id="KW-0804">Transcription</keyword>
<dbReference type="PANTHER" id="PTHR43133">
    <property type="entry name" value="RNA POLYMERASE ECF-TYPE SIGMA FACTO"/>
    <property type="match status" value="1"/>
</dbReference>
<protein>
    <recommendedName>
        <fullName evidence="6">RNA polymerase sigma factor</fullName>
    </recommendedName>
</protein>
<accession>A0ABU1F9K5</accession>
<comment type="similarity">
    <text evidence="1 6">Belongs to the sigma-70 factor family. ECF subfamily.</text>
</comment>
<dbReference type="Proteomes" id="UP001247754">
    <property type="component" value="Unassembled WGS sequence"/>
</dbReference>
<dbReference type="InterPro" id="IPR039425">
    <property type="entry name" value="RNA_pol_sigma-70-like"/>
</dbReference>
<dbReference type="InterPro" id="IPR014284">
    <property type="entry name" value="RNA_pol_sigma-70_dom"/>
</dbReference>
<dbReference type="InterPro" id="IPR036388">
    <property type="entry name" value="WH-like_DNA-bd_sf"/>
</dbReference>
<dbReference type="PROSITE" id="PS01063">
    <property type="entry name" value="SIGMA70_ECF"/>
    <property type="match status" value="1"/>
</dbReference>
<dbReference type="Gene3D" id="1.10.10.10">
    <property type="entry name" value="Winged helix-like DNA-binding domain superfamily/Winged helix DNA-binding domain"/>
    <property type="match status" value="1"/>
</dbReference>
<feature type="domain" description="RNA polymerase sigma factor 70 region 4 type 2" evidence="8">
    <location>
        <begin position="107"/>
        <end position="157"/>
    </location>
</feature>
<keyword evidence="3 6" id="KW-0731">Sigma factor</keyword>
<keyword evidence="2 6" id="KW-0805">Transcription regulation</keyword>
<evidence type="ECO:0000259" key="7">
    <source>
        <dbReference type="Pfam" id="PF04542"/>
    </source>
</evidence>
<dbReference type="RefSeq" id="WP_310457785.1">
    <property type="nucleotide sequence ID" value="NZ_JAVKPH010000014.1"/>
</dbReference>
<dbReference type="InterPro" id="IPR000838">
    <property type="entry name" value="RNA_pol_sigma70_ECF_CS"/>
</dbReference>
<name>A0ABU1F9K5_9RHOB</name>
<dbReference type="Pfam" id="PF08281">
    <property type="entry name" value="Sigma70_r4_2"/>
    <property type="match status" value="1"/>
</dbReference>
<evidence type="ECO:0000256" key="3">
    <source>
        <dbReference type="ARBA" id="ARBA00023082"/>
    </source>
</evidence>
<dbReference type="CDD" id="cd06171">
    <property type="entry name" value="Sigma70_r4"/>
    <property type="match status" value="1"/>
</dbReference>
<dbReference type="InterPro" id="IPR013324">
    <property type="entry name" value="RNA_pol_sigma_r3/r4-like"/>
</dbReference>
<evidence type="ECO:0000259" key="8">
    <source>
        <dbReference type="Pfam" id="PF08281"/>
    </source>
</evidence>
<dbReference type="EMBL" id="JAVKPH010000014">
    <property type="protein sequence ID" value="MDR5653546.1"/>
    <property type="molecule type" value="Genomic_DNA"/>
</dbReference>
<evidence type="ECO:0000313" key="9">
    <source>
        <dbReference type="EMBL" id="MDR5653546.1"/>
    </source>
</evidence>
<dbReference type="SUPFAM" id="SSF88659">
    <property type="entry name" value="Sigma3 and sigma4 domains of RNA polymerase sigma factors"/>
    <property type="match status" value="1"/>
</dbReference>
<comment type="caution">
    <text evidence="9">The sequence shown here is derived from an EMBL/GenBank/DDBJ whole genome shotgun (WGS) entry which is preliminary data.</text>
</comment>
<evidence type="ECO:0000256" key="4">
    <source>
        <dbReference type="ARBA" id="ARBA00023125"/>
    </source>
</evidence>
<dbReference type="Pfam" id="PF04542">
    <property type="entry name" value="Sigma70_r2"/>
    <property type="match status" value="1"/>
</dbReference>
<evidence type="ECO:0000313" key="10">
    <source>
        <dbReference type="Proteomes" id="UP001247754"/>
    </source>
</evidence>
<gene>
    <name evidence="9" type="ORF">RGD00_13090</name>
</gene>
<sequence>MSNHQDAPDTTRDILDLIPTLRLMARGLVRGGDGADDLVQETLLRALAHVGGFTPGTDLRAWLFTIMRNVFRAQGRRRASEWRGRTEGPPPAAVFLPVHDDRIICARLMQAIGHLPMPYREALVLVALMDQSYADAARVCNCPIGTIKSRISRARAMILAEMGAASFAELMAPPR</sequence>